<evidence type="ECO:0000256" key="1">
    <source>
        <dbReference type="ARBA" id="ARBA00004651"/>
    </source>
</evidence>
<gene>
    <name evidence="8" type="ORF">CEE37_08235</name>
</gene>
<evidence type="ECO:0000256" key="4">
    <source>
        <dbReference type="ARBA" id="ARBA00022989"/>
    </source>
</evidence>
<keyword evidence="3 6" id="KW-0812">Transmembrane</keyword>
<protein>
    <submittedName>
        <fullName evidence="8">Sodium:proton antiporter</fullName>
    </submittedName>
</protein>
<feature type="transmembrane region" description="Helical" evidence="6">
    <location>
        <begin position="289"/>
        <end position="308"/>
    </location>
</feature>
<feature type="transmembrane region" description="Helical" evidence="6">
    <location>
        <begin position="531"/>
        <end position="549"/>
    </location>
</feature>
<comment type="caution">
    <text evidence="8">The sequence shown here is derived from an EMBL/GenBank/DDBJ whole genome shotgun (WGS) entry which is preliminary data.</text>
</comment>
<dbReference type="PANTHER" id="PTHR43478:SF1">
    <property type="entry name" value="NA+_H+ ANTIPORTER NHAC-LIKE C-TERMINAL DOMAIN-CONTAINING PROTEIN"/>
    <property type="match status" value="1"/>
</dbReference>
<feature type="transmembrane region" description="Helical" evidence="6">
    <location>
        <begin position="93"/>
        <end position="120"/>
    </location>
</feature>
<organism evidence="8 9">
    <name type="scientific">candidate division LCP-89 bacterium B3_LCP</name>
    <dbReference type="NCBI Taxonomy" id="2012998"/>
    <lineage>
        <taxon>Bacteria</taxon>
        <taxon>Pseudomonadati</taxon>
        <taxon>Bacteria division LCP-89</taxon>
    </lineage>
</organism>
<evidence type="ECO:0000256" key="5">
    <source>
        <dbReference type="ARBA" id="ARBA00023136"/>
    </source>
</evidence>
<dbReference type="InterPro" id="IPR018461">
    <property type="entry name" value="Na/H_Antiport_NhaC-like_C"/>
</dbReference>
<evidence type="ECO:0000256" key="2">
    <source>
        <dbReference type="ARBA" id="ARBA00022475"/>
    </source>
</evidence>
<dbReference type="AlphaFoldDB" id="A0A532UZB4"/>
<name>A0A532UZB4_UNCL8</name>
<feature type="domain" description="Na+/H+ antiporter NhaC-like C-terminal" evidence="7">
    <location>
        <begin position="186"/>
        <end position="526"/>
    </location>
</feature>
<evidence type="ECO:0000259" key="7">
    <source>
        <dbReference type="Pfam" id="PF03553"/>
    </source>
</evidence>
<comment type="subcellular location">
    <subcellularLocation>
        <location evidence="1">Cell membrane</location>
        <topology evidence="1">Multi-pass membrane protein</topology>
    </subcellularLocation>
</comment>
<feature type="transmembrane region" description="Helical" evidence="6">
    <location>
        <begin position="52"/>
        <end position="73"/>
    </location>
</feature>
<dbReference type="PANTHER" id="PTHR43478">
    <property type="entry name" value="NA+/H+ ANTIPORTER-RELATED"/>
    <property type="match status" value="1"/>
</dbReference>
<dbReference type="Proteomes" id="UP000319619">
    <property type="component" value="Unassembled WGS sequence"/>
</dbReference>
<feature type="transmembrane region" description="Helical" evidence="6">
    <location>
        <begin position="226"/>
        <end position="243"/>
    </location>
</feature>
<dbReference type="GO" id="GO:0005886">
    <property type="term" value="C:plasma membrane"/>
    <property type="evidence" value="ECO:0007669"/>
    <property type="project" value="UniProtKB-SubCell"/>
</dbReference>
<keyword evidence="5 6" id="KW-0472">Membrane</keyword>
<dbReference type="EMBL" id="NJBN01000005">
    <property type="protein sequence ID" value="TKJ40304.1"/>
    <property type="molecule type" value="Genomic_DNA"/>
</dbReference>
<evidence type="ECO:0000313" key="8">
    <source>
        <dbReference type="EMBL" id="TKJ40304.1"/>
    </source>
</evidence>
<feature type="transmembrane region" description="Helical" evidence="6">
    <location>
        <begin position="336"/>
        <end position="358"/>
    </location>
</feature>
<evidence type="ECO:0000313" key="9">
    <source>
        <dbReference type="Proteomes" id="UP000319619"/>
    </source>
</evidence>
<feature type="transmembrane region" description="Helical" evidence="6">
    <location>
        <begin position="7"/>
        <end position="24"/>
    </location>
</feature>
<dbReference type="Pfam" id="PF03553">
    <property type="entry name" value="Na_H_antiporter"/>
    <property type="match status" value="1"/>
</dbReference>
<proteinExistence type="predicted"/>
<reference evidence="8 9" key="1">
    <citation type="submission" date="2017-06" db="EMBL/GenBank/DDBJ databases">
        <title>Novel microbial phyla capable of carbon fixation and sulfur reduction in deep-sea sediments.</title>
        <authorList>
            <person name="Huang J."/>
            <person name="Baker B."/>
            <person name="Wang Y."/>
        </authorList>
    </citation>
    <scope>NUCLEOTIDE SEQUENCE [LARGE SCALE GENOMIC DNA]</scope>
    <source>
        <strain evidence="8">B3_LCP</strain>
    </source>
</reference>
<feature type="transmembrane region" description="Helical" evidence="6">
    <location>
        <begin position="370"/>
        <end position="392"/>
    </location>
</feature>
<feature type="transmembrane region" description="Helical" evidence="6">
    <location>
        <begin position="413"/>
        <end position="431"/>
    </location>
</feature>
<feature type="transmembrane region" description="Helical" evidence="6">
    <location>
        <begin position="174"/>
        <end position="195"/>
    </location>
</feature>
<sequence>MFNFRLILAIIICLAAVITLIGSPTGSEDFGFRSILPPLLAILLALISREVILALVGGIWLGASFLADGNLIAGLLRTLDTHLVGALANEDHAFILLFSLTLGGMVGIIGASGGAAGIVLRIGKWAKSARSGQIAAWAMGMFIFFDDYANTLIVGNTFRPLCDKLRISREKLSFIVDSTAAPIASIALISTWIGFEVGLISDSLLPSGAISGSNQAYGIFIETIPYRFYPIFLLLLVFMVGFWNRDFGSMLTAERRCRKTGQVQSDNAKPLAGTRDTDQSKVAVTSNSWLWGVLPVVVVILATFIGLIVDGRSAIGPVASAVPLYMIISEANSFAVLMWASFSGALAAGILGCFGAGLKLSQALEAFINGIKAMTAAAVVLILAWSIGHICLEMKTADYIVDVSREALSPHMIPALTFIISGLIAFATGTSWGTLSILMPIVAPIAYSFPLEAGLSLEMSRSIMIGSIGAVLAGSTFGDHASPISDTTIMSSMASGADHIDHVRTQFPYALTAALIGLLIGYIPAGMGISPWLSLPAGAMAVVIVLRVLGKPTEEKG</sequence>
<evidence type="ECO:0000256" key="6">
    <source>
        <dbReference type="SAM" id="Phobius"/>
    </source>
</evidence>
<keyword evidence="4 6" id="KW-1133">Transmembrane helix</keyword>
<feature type="transmembrane region" description="Helical" evidence="6">
    <location>
        <begin position="30"/>
        <end position="47"/>
    </location>
</feature>
<keyword evidence="2" id="KW-1003">Cell membrane</keyword>
<feature type="transmembrane region" description="Helical" evidence="6">
    <location>
        <begin position="507"/>
        <end position="525"/>
    </location>
</feature>
<evidence type="ECO:0000256" key="3">
    <source>
        <dbReference type="ARBA" id="ARBA00022692"/>
    </source>
</evidence>
<accession>A0A532UZB4</accession>